<dbReference type="PROSITE" id="PS50096">
    <property type="entry name" value="IQ"/>
    <property type="match status" value="1"/>
</dbReference>
<evidence type="ECO:0000256" key="10">
    <source>
        <dbReference type="ARBA" id="ARBA00032180"/>
    </source>
</evidence>
<dbReference type="VEuPathDB" id="FungiDB:H257_15483"/>
<dbReference type="EMBL" id="QUSZ01006001">
    <property type="protein sequence ID" value="RHY07317.1"/>
    <property type="molecule type" value="Genomic_DNA"/>
</dbReference>
<dbReference type="Pfam" id="PF00612">
    <property type="entry name" value="IQ"/>
    <property type="match status" value="1"/>
</dbReference>
<name>A0A397ANU4_APHAT</name>
<keyword evidence="13" id="KW-0732">Signal</keyword>
<dbReference type="SMART" id="SM00015">
    <property type="entry name" value="IQ"/>
    <property type="match status" value="1"/>
</dbReference>
<keyword evidence="5" id="KW-0963">Cytoplasm</keyword>
<feature type="coiled-coil region" evidence="12">
    <location>
        <begin position="273"/>
        <end position="366"/>
    </location>
</feature>
<protein>
    <recommendedName>
        <fullName evidence="4">Dynein regulatory complex protein 10</fullName>
    </recommendedName>
    <alternativeName>
        <fullName evidence="10">IQ domain-containing protein D</fullName>
    </alternativeName>
</protein>
<evidence type="ECO:0000256" key="7">
    <source>
        <dbReference type="ARBA" id="ARBA00023069"/>
    </source>
</evidence>
<comment type="function">
    <text evidence="1">Component of the nexin-dynein regulatory complex (N-DRC), a key regulator of ciliary/flagellar motility which maintains the alignment and integrity of the distal axoneme and regulates microtubule sliding in motile axonemes.</text>
</comment>
<gene>
    <name evidence="14" type="ORF">DYB36_013771</name>
</gene>
<evidence type="ECO:0000256" key="8">
    <source>
        <dbReference type="ARBA" id="ARBA00023212"/>
    </source>
</evidence>
<sequence>MECWDKVTFILTEVWLVVPCGDASRMSLSNGKYVKRCPGLKAVNGFHGVTSHDPVLTKAKTAPPMMRQIITNFIEPCGIHRSFPQKSGTANKMSGITKGHDIIRTPYPVSTGFNSVSPSGKSAGPMNKLTNVESQRVMAVLGDMLDRLNYLTYVPLKRDYHLIGRLHENGVSAVGDQVEQLWQLDDGYENMDANAARREDVLGKIKLAVRSICRHMRENPVVVTTFFGTTSASPADPGDEMMTLIRFLSELTDLMFSQLSKTVEDETSKRDSMENMYNRRKQAEDDLVQLRDKLSDMRKTKEDDISHLDIQLQKLKGELATINKVATANELLLIQTQVKETLEKAYDQQSIEMQALLETYAQHEQLLQKNTMDHREVEDALRKAKCKIAVEVASTIEKYDQDMLAVTTEIDALQERYTAELNEFQALSEHFVKIDEEQARIEEEERILEAIREEERREIQKLHNAAVRIQSMWRGSVVRREYAAKKKKGGKKGKKK</sequence>
<feature type="coiled-coil region" evidence="12">
    <location>
        <begin position="396"/>
        <end position="472"/>
    </location>
</feature>
<reference evidence="14 15" key="1">
    <citation type="submission" date="2018-08" db="EMBL/GenBank/DDBJ databases">
        <title>Aphanomyces genome sequencing and annotation.</title>
        <authorList>
            <person name="Minardi D."/>
            <person name="Oidtmann B."/>
            <person name="Van Der Giezen M."/>
            <person name="Studholme D.J."/>
        </authorList>
    </citation>
    <scope>NUCLEOTIDE SEQUENCE [LARGE SCALE GENOMIC DNA]</scope>
    <source>
        <strain evidence="14 15">Kv</strain>
    </source>
</reference>
<organism evidence="14 15">
    <name type="scientific">Aphanomyces astaci</name>
    <name type="common">Crayfish plague agent</name>
    <dbReference type="NCBI Taxonomy" id="112090"/>
    <lineage>
        <taxon>Eukaryota</taxon>
        <taxon>Sar</taxon>
        <taxon>Stramenopiles</taxon>
        <taxon>Oomycota</taxon>
        <taxon>Saprolegniomycetes</taxon>
        <taxon>Saprolegniales</taxon>
        <taxon>Verrucalvaceae</taxon>
        <taxon>Aphanomyces</taxon>
    </lineage>
</organism>
<keyword evidence="12" id="KW-0175">Coiled coil</keyword>
<comment type="subunit">
    <text evidence="11">Component of the nexin-dynein regulatory complex (N-DRC). Interacts with CFAP52.</text>
</comment>
<keyword evidence="7" id="KW-0969">Cilium</keyword>
<dbReference type="PANTHER" id="PTHR31598">
    <property type="entry name" value="IQ DOMAIN-CONTAINING PROTEIN D"/>
    <property type="match status" value="1"/>
</dbReference>
<dbReference type="InterPro" id="IPR000048">
    <property type="entry name" value="IQ_motif_EF-hand-BS"/>
</dbReference>
<feature type="signal peptide" evidence="13">
    <location>
        <begin position="1"/>
        <end position="23"/>
    </location>
</feature>
<comment type="caution">
    <text evidence="14">The sequence shown here is derived from an EMBL/GenBank/DDBJ whole genome shotgun (WGS) entry which is preliminary data.</text>
</comment>
<evidence type="ECO:0000313" key="15">
    <source>
        <dbReference type="Proteomes" id="UP000265427"/>
    </source>
</evidence>
<evidence type="ECO:0000256" key="6">
    <source>
        <dbReference type="ARBA" id="ARBA00022846"/>
    </source>
</evidence>
<feature type="chain" id="PRO_5017178890" description="Dynein regulatory complex protein 10" evidence="13">
    <location>
        <begin position="24"/>
        <end position="496"/>
    </location>
</feature>
<dbReference type="InterPro" id="IPR042815">
    <property type="entry name" value="DRC10"/>
</dbReference>
<dbReference type="CDD" id="cd23767">
    <property type="entry name" value="IQCD"/>
    <property type="match status" value="1"/>
</dbReference>
<evidence type="ECO:0000256" key="9">
    <source>
        <dbReference type="ARBA" id="ARBA00023273"/>
    </source>
</evidence>
<evidence type="ECO:0000256" key="12">
    <source>
        <dbReference type="SAM" id="Coils"/>
    </source>
</evidence>
<evidence type="ECO:0000313" key="14">
    <source>
        <dbReference type="EMBL" id="RHY07317.1"/>
    </source>
</evidence>
<evidence type="ECO:0000256" key="4">
    <source>
        <dbReference type="ARBA" id="ARBA00021752"/>
    </source>
</evidence>
<keyword evidence="9" id="KW-0966">Cell projection</keyword>
<dbReference type="PANTHER" id="PTHR31598:SF1">
    <property type="entry name" value="DYNEIN REGULATORY COMPLEX PROTEIN 10"/>
    <property type="match status" value="1"/>
</dbReference>
<keyword evidence="8" id="KW-0206">Cytoskeleton</keyword>
<comment type="similarity">
    <text evidence="3">Belongs to the DRC10 family.</text>
</comment>
<evidence type="ECO:0000256" key="2">
    <source>
        <dbReference type="ARBA" id="ARBA00004611"/>
    </source>
</evidence>
<evidence type="ECO:0000256" key="1">
    <source>
        <dbReference type="ARBA" id="ARBA00003029"/>
    </source>
</evidence>
<dbReference type="Proteomes" id="UP000265427">
    <property type="component" value="Unassembled WGS sequence"/>
</dbReference>
<dbReference type="Gene3D" id="1.20.5.190">
    <property type="match status" value="1"/>
</dbReference>
<accession>A0A397ANU4</accession>
<dbReference type="AlphaFoldDB" id="A0A397ANU4"/>
<evidence type="ECO:0000256" key="5">
    <source>
        <dbReference type="ARBA" id="ARBA00022490"/>
    </source>
</evidence>
<evidence type="ECO:0000256" key="3">
    <source>
        <dbReference type="ARBA" id="ARBA00009071"/>
    </source>
</evidence>
<evidence type="ECO:0000256" key="11">
    <source>
        <dbReference type="ARBA" id="ARBA00046836"/>
    </source>
</evidence>
<evidence type="ECO:0000256" key="13">
    <source>
        <dbReference type="SAM" id="SignalP"/>
    </source>
</evidence>
<comment type="subcellular location">
    <subcellularLocation>
        <location evidence="2">Cytoplasm</location>
        <location evidence="2">Cytoskeleton</location>
        <location evidence="2">Flagellum axoneme</location>
    </subcellularLocation>
</comment>
<proteinExistence type="inferred from homology"/>
<keyword evidence="6" id="KW-0282">Flagellum</keyword>